<dbReference type="InterPro" id="IPR020806">
    <property type="entry name" value="PKS_PP-bd"/>
</dbReference>
<keyword evidence="2" id="KW-0597">Phosphoprotein</keyword>
<comment type="caution">
    <text evidence="5">The sequence shown here is derived from an EMBL/GenBank/DDBJ whole genome shotgun (WGS) entry which is preliminary data.</text>
</comment>
<dbReference type="SMART" id="SM00823">
    <property type="entry name" value="PKS_PP"/>
    <property type="match status" value="1"/>
</dbReference>
<dbReference type="InterPro" id="IPR045851">
    <property type="entry name" value="AMP-bd_C_sf"/>
</dbReference>
<dbReference type="SUPFAM" id="SSF47336">
    <property type="entry name" value="ACP-like"/>
    <property type="match status" value="1"/>
</dbReference>
<evidence type="ECO:0000259" key="4">
    <source>
        <dbReference type="PROSITE" id="PS50075"/>
    </source>
</evidence>
<evidence type="ECO:0000256" key="3">
    <source>
        <dbReference type="SAM" id="MobiDB-lite"/>
    </source>
</evidence>
<evidence type="ECO:0000313" key="6">
    <source>
        <dbReference type="Proteomes" id="UP001180973"/>
    </source>
</evidence>
<feature type="non-terminal residue" evidence="5">
    <location>
        <position position="1"/>
    </location>
</feature>
<dbReference type="PROSITE" id="PS50075">
    <property type="entry name" value="CARRIER"/>
    <property type="match status" value="1"/>
</dbReference>
<protein>
    <submittedName>
        <fullName evidence="5">Phosphopantetheine-binding protein</fullName>
    </submittedName>
</protein>
<evidence type="ECO:0000256" key="2">
    <source>
        <dbReference type="ARBA" id="ARBA00022553"/>
    </source>
</evidence>
<dbReference type="SUPFAM" id="SSF56801">
    <property type="entry name" value="Acetyl-CoA synthetase-like"/>
    <property type="match status" value="1"/>
</dbReference>
<dbReference type="InterPro" id="IPR036736">
    <property type="entry name" value="ACP-like_sf"/>
</dbReference>
<organism evidence="5 6">
    <name type="scientific">Micromonospora reichwaldensis</name>
    <dbReference type="NCBI Taxonomy" id="3075516"/>
    <lineage>
        <taxon>Bacteria</taxon>
        <taxon>Bacillati</taxon>
        <taxon>Actinomycetota</taxon>
        <taxon>Actinomycetes</taxon>
        <taxon>Micromonosporales</taxon>
        <taxon>Micromonosporaceae</taxon>
        <taxon>Micromonospora</taxon>
    </lineage>
</organism>
<feature type="region of interest" description="Disordered" evidence="3">
    <location>
        <begin position="123"/>
        <end position="143"/>
    </location>
</feature>
<dbReference type="RefSeq" id="WP_311415007.1">
    <property type="nucleotide sequence ID" value="NZ_JAVRFL010000096.1"/>
</dbReference>
<evidence type="ECO:0000313" key="5">
    <source>
        <dbReference type="EMBL" id="MDT0533392.1"/>
    </source>
</evidence>
<dbReference type="Pfam" id="PF00550">
    <property type="entry name" value="PP-binding"/>
    <property type="match status" value="1"/>
</dbReference>
<dbReference type="EMBL" id="JAVRFL010000096">
    <property type="protein sequence ID" value="MDT0533392.1"/>
    <property type="molecule type" value="Genomic_DNA"/>
</dbReference>
<reference evidence="5" key="1">
    <citation type="submission" date="2023-09" db="EMBL/GenBank/DDBJ databases">
        <title>30 novel species of actinomycetes from the DSMZ collection.</title>
        <authorList>
            <person name="Nouioui I."/>
        </authorList>
    </citation>
    <scope>NUCLEOTIDE SEQUENCE</scope>
    <source>
        <strain evidence="5">DSM 115977</strain>
    </source>
</reference>
<dbReference type="PANTHER" id="PTHR45527:SF1">
    <property type="entry name" value="FATTY ACID SYNTHASE"/>
    <property type="match status" value="1"/>
</dbReference>
<feature type="non-terminal residue" evidence="5">
    <location>
        <position position="143"/>
    </location>
</feature>
<dbReference type="InterPro" id="IPR006162">
    <property type="entry name" value="Ppantetheine_attach_site"/>
</dbReference>
<feature type="domain" description="Carrier" evidence="4">
    <location>
        <begin position="49"/>
        <end position="123"/>
    </location>
</feature>
<dbReference type="Gene3D" id="3.30.300.30">
    <property type="match status" value="1"/>
</dbReference>
<dbReference type="PROSITE" id="PS00012">
    <property type="entry name" value="PHOSPHOPANTETHEINE"/>
    <property type="match status" value="1"/>
</dbReference>
<dbReference type="PANTHER" id="PTHR45527">
    <property type="entry name" value="NONRIBOSOMAL PEPTIDE SYNTHETASE"/>
    <property type="match status" value="1"/>
</dbReference>
<sequence>QLRDTLHHTLPRHLVPHAIIALPHFPLTRNGKIDRNALPAPDLSARGEPPRDDLERRVAQVWADVIGRTPGRDDNFFAFGGHSMQATMIAARLRETLGVPVSAAIVFEAQTVAAMADRLRPEVTADPSTAGGEDDPVVTGAGQ</sequence>
<dbReference type="InterPro" id="IPR009081">
    <property type="entry name" value="PP-bd_ACP"/>
</dbReference>
<dbReference type="Proteomes" id="UP001180973">
    <property type="component" value="Unassembled WGS sequence"/>
</dbReference>
<accession>A0ABU2X834</accession>
<keyword evidence="6" id="KW-1185">Reference proteome</keyword>
<proteinExistence type="predicted"/>
<keyword evidence="1" id="KW-0596">Phosphopantetheine</keyword>
<dbReference type="Gene3D" id="1.10.1200.10">
    <property type="entry name" value="ACP-like"/>
    <property type="match status" value="1"/>
</dbReference>
<evidence type="ECO:0000256" key="1">
    <source>
        <dbReference type="ARBA" id="ARBA00022450"/>
    </source>
</evidence>
<gene>
    <name evidence="5" type="ORF">RM555_30860</name>
</gene>
<name>A0ABU2X834_9ACTN</name>